<reference evidence="2 4" key="1">
    <citation type="submission" date="2019-09" db="EMBL/GenBank/DDBJ databases">
        <title>Draft genome sequences of 48 bacterial type strains from the CCUG.</title>
        <authorList>
            <person name="Tunovic T."/>
            <person name="Pineiro-Iglesias B."/>
            <person name="Unosson C."/>
            <person name="Inganas E."/>
            <person name="Ohlen M."/>
            <person name="Cardew S."/>
            <person name="Jensie-Markopoulos S."/>
            <person name="Salva-Serra F."/>
            <person name="Jaen-Luchoro D."/>
            <person name="Karlsson R."/>
            <person name="Svensson-Stadler L."/>
            <person name="Chun J."/>
            <person name="Moore E."/>
        </authorList>
    </citation>
    <scope>NUCLEOTIDE SEQUENCE [LARGE SCALE GENOMIC DNA]</scope>
    <source>
        <strain evidence="2 4">CCUG 54555</strain>
    </source>
</reference>
<gene>
    <name evidence="3" type="ORF">BLA24064_00324</name>
    <name evidence="2" type="ORF">F7R21_19725</name>
</gene>
<dbReference type="OrthoDB" id="9024030at2"/>
<evidence type="ECO:0000313" key="4">
    <source>
        <dbReference type="Proteomes" id="UP000430232"/>
    </source>
</evidence>
<evidence type="ECO:0000256" key="1">
    <source>
        <dbReference type="SAM" id="MobiDB-lite"/>
    </source>
</evidence>
<feature type="compositionally biased region" description="Basic and acidic residues" evidence="1">
    <location>
        <begin position="40"/>
        <end position="49"/>
    </location>
</feature>
<name>A0A6H9SWJ7_9BURK</name>
<dbReference type="EMBL" id="CABVPL010000002">
    <property type="protein sequence ID" value="VWB10787.1"/>
    <property type="molecule type" value="Genomic_DNA"/>
</dbReference>
<evidence type="ECO:0000313" key="5">
    <source>
        <dbReference type="Proteomes" id="UP000494222"/>
    </source>
</evidence>
<reference evidence="3 5" key="2">
    <citation type="submission" date="2019-09" db="EMBL/GenBank/DDBJ databases">
        <authorList>
            <person name="Depoorter E."/>
        </authorList>
    </citation>
    <scope>NUCLEOTIDE SEQUENCE [LARGE SCALE GENOMIC DNA]</scope>
    <source>
        <strain evidence="3">LMG 24064</strain>
    </source>
</reference>
<organism evidence="2 4">
    <name type="scientific">Burkholderia latens</name>
    <dbReference type="NCBI Taxonomy" id="488446"/>
    <lineage>
        <taxon>Bacteria</taxon>
        <taxon>Pseudomonadati</taxon>
        <taxon>Pseudomonadota</taxon>
        <taxon>Betaproteobacteria</taxon>
        <taxon>Burkholderiales</taxon>
        <taxon>Burkholderiaceae</taxon>
        <taxon>Burkholderia</taxon>
        <taxon>Burkholderia cepacia complex</taxon>
    </lineage>
</organism>
<sequence length="86" mass="9195">MPILELTVMSVDLEAECVADVPCDTIVAGKGDAQAAPPASERRAARADGRSRRFRFGDALDDAPPRAVTGSIAISFAVVSRRNWPR</sequence>
<dbReference type="Proteomes" id="UP000430232">
    <property type="component" value="Unassembled WGS sequence"/>
</dbReference>
<accession>A0A6H9SWJ7</accession>
<protein>
    <submittedName>
        <fullName evidence="2">Uncharacterized protein</fullName>
    </submittedName>
</protein>
<evidence type="ECO:0000313" key="2">
    <source>
        <dbReference type="EMBL" id="KAB0638579.1"/>
    </source>
</evidence>
<dbReference type="Proteomes" id="UP000494222">
    <property type="component" value="Unassembled WGS sequence"/>
</dbReference>
<evidence type="ECO:0000313" key="3">
    <source>
        <dbReference type="EMBL" id="VWB10787.1"/>
    </source>
</evidence>
<feature type="region of interest" description="Disordered" evidence="1">
    <location>
        <begin position="30"/>
        <end position="49"/>
    </location>
</feature>
<dbReference type="EMBL" id="VZOJ01000056">
    <property type="protein sequence ID" value="KAB0638579.1"/>
    <property type="molecule type" value="Genomic_DNA"/>
</dbReference>
<proteinExistence type="predicted"/>
<dbReference type="AlphaFoldDB" id="A0A6H9SWJ7"/>
<keyword evidence="4" id="KW-1185">Reference proteome</keyword>